<dbReference type="SUPFAM" id="SSF47406">
    <property type="entry name" value="SinR repressor dimerisation domain-like"/>
    <property type="match status" value="1"/>
</dbReference>
<dbReference type="RefSeq" id="WP_089740781.1">
    <property type="nucleotide sequence ID" value="NZ_FOGL01000009.1"/>
</dbReference>
<accession>A0A1H9RQA0</accession>
<dbReference type="GO" id="GO:0046983">
    <property type="term" value="F:protein dimerization activity"/>
    <property type="evidence" value="ECO:0007669"/>
    <property type="project" value="InterPro"/>
</dbReference>
<evidence type="ECO:0000313" key="2">
    <source>
        <dbReference type="EMBL" id="SER74942.1"/>
    </source>
</evidence>
<reference evidence="2 3" key="1">
    <citation type="submission" date="2016-10" db="EMBL/GenBank/DDBJ databases">
        <authorList>
            <person name="de Groot N.N."/>
        </authorList>
    </citation>
    <scope>NUCLEOTIDE SEQUENCE [LARGE SCALE GENOMIC DNA]</scope>
    <source>
        <strain evidence="2 3">CGMCC 1.7727</strain>
    </source>
</reference>
<sequence length="46" mass="5401">MMNKIVQLDHEWVYLLLQAKEAGITLTEVKNFIKKEQEKLKVTEIG</sequence>
<evidence type="ECO:0000259" key="1">
    <source>
        <dbReference type="PROSITE" id="PS51500"/>
    </source>
</evidence>
<keyword evidence="3" id="KW-1185">Reference proteome</keyword>
<dbReference type="PROSITE" id="PS51500">
    <property type="entry name" value="SIN"/>
    <property type="match status" value="1"/>
</dbReference>
<dbReference type="Proteomes" id="UP000199687">
    <property type="component" value="Unassembled WGS sequence"/>
</dbReference>
<dbReference type="InterPro" id="IPR036281">
    <property type="entry name" value="SinR/SinI_dimer_dom_sf"/>
</dbReference>
<dbReference type="InterPro" id="IPR010981">
    <property type="entry name" value="SinR/SinI_dimer_dom"/>
</dbReference>
<name>A0A1H9RQA0_9BACI</name>
<dbReference type="EMBL" id="FOGL01000009">
    <property type="protein sequence ID" value="SER74942.1"/>
    <property type="molecule type" value="Genomic_DNA"/>
</dbReference>
<gene>
    <name evidence="2" type="ORF">SAMN04487944_109105</name>
</gene>
<protein>
    <submittedName>
        <fullName evidence="2">Anti-repressor SinI</fullName>
    </submittedName>
</protein>
<dbReference type="AlphaFoldDB" id="A0A1H9RQA0"/>
<evidence type="ECO:0000313" key="3">
    <source>
        <dbReference type="Proteomes" id="UP000199687"/>
    </source>
</evidence>
<organism evidence="2 3">
    <name type="scientific">Gracilibacillus ureilyticus</name>
    <dbReference type="NCBI Taxonomy" id="531814"/>
    <lineage>
        <taxon>Bacteria</taxon>
        <taxon>Bacillati</taxon>
        <taxon>Bacillota</taxon>
        <taxon>Bacilli</taxon>
        <taxon>Bacillales</taxon>
        <taxon>Bacillaceae</taxon>
        <taxon>Gracilibacillus</taxon>
    </lineage>
</organism>
<dbReference type="GO" id="GO:0006355">
    <property type="term" value="P:regulation of DNA-templated transcription"/>
    <property type="evidence" value="ECO:0007669"/>
    <property type="project" value="InterPro"/>
</dbReference>
<feature type="domain" description="Sin" evidence="1">
    <location>
        <begin position="1"/>
        <end position="37"/>
    </location>
</feature>
<proteinExistence type="predicted"/>
<dbReference type="Pfam" id="PF08671">
    <property type="entry name" value="SinI"/>
    <property type="match status" value="1"/>
</dbReference>